<name>A0A927D1U5_9RHOB</name>
<dbReference type="Gene3D" id="3.40.50.1110">
    <property type="entry name" value="SGNH hydrolase"/>
    <property type="match status" value="1"/>
</dbReference>
<sequence>MSGLGTVFSILMVGHSLFGTDGPDMLQEVLRAGTGEGTVRAQIINGAPLRYNWDHSGSAEGVDARTVLAEGGTTHLILTEAIPLDGHLQWSETSLFAQAFAGLALSARPDARVYVQETWHSLKSGTGVAVEHDPGADVAWRIRLDRDLPKWEHLVAQVAAVRGANEDRVGLIPAGQAMARLYDQIAAGEVAGLTDIAALFSDDIHLSDLGHYFVAMVQYATLTGQSPLGLPTDFSDRWGTAFDAPDPDLARALQRIAWEAVQAYGGAVPAPPPVATQPARAVTAPAVPTGPPVIPVQGQAVAVDGTPAIGIGLAAVTDWSTQQPFIDVMKTARPWIGHKPGQFGGMELEALRAEGYLDDAGWPVRMPPELSSIGTLILTDMPPDAVSLKGRYVLRYEGTGVIEVAGRAERVRYGKNEVTFDYAPGAGGVEIRIQRINTTDPPRNISVVHADNLDRLREGVVFNPAWTAKVGQLRLLRFMDWMQTNNSTQSVWADRPRPADVTYQGGVPAEVMIALANELEKDVWFNMPHLADDAYVRAFATLVRDTLDPELEAYVEFSNEVWNWQFGQARWADVTARARWSQKDKWMQAYGLRAARVAQIWSEVFGDEAEARLVNVVSSQTGWPGLESEALNAPLAVAEGEPKPVESFDAYAVTGYFGGVLGREDREGLVMGWLEESQRDAEAAAQAQGLEGQAASAYIAAHRYDTAVELAERELRDGALSGDRSDTLADLVGRVWPYHAGVAQAHGLDLVVYEGGSHIVGIGGQVEDEELTAFFQHFNYTPQMGALYQTLLEGWTAVGGQLFTHYSDVYNPTKWGSWGALRHLDDTTARWDALVGTP</sequence>
<protein>
    <submittedName>
        <fullName evidence="1">Uncharacterized protein</fullName>
    </submittedName>
</protein>
<dbReference type="GO" id="GO:0016788">
    <property type="term" value="F:hydrolase activity, acting on ester bonds"/>
    <property type="evidence" value="ECO:0007669"/>
    <property type="project" value="UniProtKB-ARBA"/>
</dbReference>
<comment type="caution">
    <text evidence="1">The sequence shown here is derived from an EMBL/GenBank/DDBJ whole genome shotgun (WGS) entry which is preliminary data.</text>
</comment>
<proteinExistence type="predicted"/>
<keyword evidence="2" id="KW-1185">Reference proteome</keyword>
<reference evidence="1" key="1">
    <citation type="submission" date="2020-08" db="EMBL/GenBank/DDBJ databases">
        <title>Sulfitobacter aestuariivivens sp. nov., isolated from a tidal flat.</title>
        <authorList>
            <person name="Park S."/>
            <person name="Yoon J.-H."/>
        </authorList>
    </citation>
    <scope>NUCLEOTIDE SEQUENCE</scope>
    <source>
        <strain evidence="1">TSTF-M16</strain>
    </source>
</reference>
<organism evidence="1 2">
    <name type="scientific">Sulfitobacter aestuariivivens</name>
    <dbReference type="NCBI Taxonomy" id="2766981"/>
    <lineage>
        <taxon>Bacteria</taxon>
        <taxon>Pseudomonadati</taxon>
        <taxon>Pseudomonadota</taxon>
        <taxon>Alphaproteobacteria</taxon>
        <taxon>Rhodobacterales</taxon>
        <taxon>Roseobacteraceae</taxon>
        <taxon>Sulfitobacter</taxon>
    </lineage>
</organism>
<dbReference type="Proteomes" id="UP000635142">
    <property type="component" value="Unassembled WGS sequence"/>
</dbReference>
<dbReference type="InterPro" id="IPR036514">
    <property type="entry name" value="SGNH_hydro_sf"/>
</dbReference>
<dbReference type="EMBL" id="JACTAG010000001">
    <property type="protein sequence ID" value="MBD3662399.1"/>
    <property type="molecule type" value="Genomic_DNA"/>
</dbReference>
<dbReference type="RefSeq" id="WP_191073442.1">
    <property type="nucleotide sequence ID" value="NZ_JACTAG010000001.1"/>
</dbReference>
<evidence type="ECO:0000313" key="1">
    <source>
        <dbReference type="EMBL" id="MBD3662399.1"/>
    </source>
</evidence>
<accession>A0A927D1U5</accession>
<evidence type="ECO:0000313" key="2">
    <source>
        <dbReference type="Proteomes" id="UP000635142"/>
    </source>
</evidence>
<dbReference type="AlphaFoldDB" id="A0A927D1U5"/>
<gene>
    <name evidence="1" type="ORF">H9Q16_00535</name>
</gene>